<dbReference type="AlphaFoldDB" id="A0A1X1Z8V2"/>
<name>A0A1X1Z8V2_9MYCO</name>
<dbReference type="OrthoDB" id="4743356at2"/>
<dbReference type="STRING" id="153971.AWC19_16990"/>
<comment type="caution">
    <text evidence="1">The sequence shown here is derived from an EMBL/GenBank/DDBJ whole genome shotgun (WGS) entry which is preliminary data.</text>
</comment>
<sequence>MEHLVRQVEKGTQVRGSGLDRVLTELKAHRDATPDGDLRSALTWLCNAQTRMAASASPAHSREVLLAAYEVKRVLATAGPTPR</sequence>
<organism evidence="1 2">
    <name type="scientific">Mycobacterium palustre</name>
    <dbReference type="NCBI Taxonomy" id="153971"/>
    <lineage>
        <taxon>Bacteria</taxon>
        <taxon>Bacillati</taxon>
        <taxon>Actinomycetota</taxon>
        <taxon>Actinomycetes</taxon>
        <taxon>Mycobacteriales</taxon>
        <taxon>Mycobacteriaceae</taxon>
        <taxon>Mycobacterium</taxon>
        <taxon>Mycobacterium simiae complex</taxon>
    </lineage>
</organism>
<gene>
    <name evidence="1" type="ORF">AWC19_16990</name>
</gene>
<dbReference type="RefSeq" id="WP_085080320.1">
    <property type="nucleotide sequence ID" value="NZ_JACKRZ010000067.1"/>
</dbReference>
<proteinExistence type="predicted"/>
<reference evidence="1 2" key="1">
    <citation type="submission" date="2016-01" db="EMBL/GenBank/DDBJ databases">
        <title>The new phylogeny of the genus Mycobacterium.</title>
        <authorList>
            <person name="Tarcisio F."/>
            <person name="Conor M."/>
            <person name="Antonella G."/>
            <person name="Elisabetta G."/>
            <person name="Giulia F.S."/>
            <person name="Sara T."/>
            <person name="Anna F."/>
            <person name="Clotilde B."/>
            <person name="Roberto B."/>
            <person name="Veronica D.S."/>
            <person name="Fabio R."/>
            <person name="Monica P."/>
            <person name="Olivier J."/>
            <person name="Enrico T."/>
            <person name="Nicola S."/>
        </authorList>
    </citation>
    <scope>NUCLEOTIDE SEQUENCE [LARGE SCALE GENOMIC DNA]</scope>
    <source>
        <strain evidence="1 2">DSM 44572</strain>
    </source>
</reference>
<dbReference type="EMBL" id="LQPJ01000130">
    <property type="protein sequence ID" value="ORW19640.1"/>
    <property type="molecule type" value="Genomic_DNA"/>
</dbReference>
<protein>
    <submittedName>
        <fullName evidence="1">Uncharacterized protein</fullName>
    </submittedName>
</protein>
<evidence type="ECO:0000313" key="1">
    <source>
        <dbReference type="EMBL" id="ORW19640.1"/>
    </source>
</evidence>
<evidence type="ECO:0000313" key="2">
    <source>
        <dbReference type="Proteomes" id="UP000193529"/>
    </source>
</evidence>
<accession>A0A1X1Z8V2</accession>
<keyword evidence="2" id="KW-1185">Reference proteome</keyword>
<dbReference type="Proteomes" id="UP000193529">
    <property type="component" value="Unassembled WGS sequence"/>
</dbReference>